<keyword evidence="1" id="KW-0808">Transferase</keyword>
<dbReference type="GO" id="GO:0005524">
    <property type="term" value="F:ATP binding"/>
    <property type="evidence" value="ECO:0007669"/>
    <property type="project" value="InterPro"/>
</dbReference>
<evidence type="ECO:0000256" key="1">
    <source>
        <dbReference type="ARBA" id="ARBA00022679"/>
    </source>
</evidence>
<dbReference type="AlphaFoldDB" id="A0AAV1JYZ3"/>
<dbReference type="SUPFAM" id="SSF51735">
    <property type="entry name" value="NAD(P)-binding Rossmann-fold domains"/>
    <property type="match status" value="1"/>
</dbReference>
<dbReference type="GO" id="GO:0019205">
    <property type="term" value="F:nucleobase-containing compound kinase activity"/>
    <property type="evidence" value="ECO:0007669"/>
    <property type="project" value="InterPro"/>
</dbReference>
<organism evidence="5 6">
    <name type="scientific">Leptosia nina</name>
    <dbReference type="NCBI Taxonomy" id="320188"/>
    <lineage>
        <taxon>Eukaryota</taxon>
        <taxon>Metazoa</taxon>
        <taxon>Ecdysozoa</taxon>
        <taxon>Arthropoda</taxon>
        <taxon>Hexapoda</taxon>
        <taxon>Insecta</taxon>
        <taxon>Pterygota</taxon>
        <taxon>Neoptera</taxon>
        <taxon>Endopterygota</taxon>
        <taxon>Lepidoptera</taxon>
        <taxon>Glossata</taxon>
        <taxon>Ditrysia</taxon>
        <taxon>Papilionoidea</taxon>
        <taxon>Pieridae</taxon>
        <taxon>Pierinae</taxon>
        <taxon>Leptosia</taxon>
    </lineage>
</organism>
<reference evidence="5 6" key="1">
    <citation type="submission" date="2023-11" db="EMBL/GenBank/DDBJ databases">
        <authorList>
            <person name="Okamura Y."/>
        </authorList>
    </citation>
    <scope>NUCLEOTIDE SEQUENCE [LARGE SCALE GENOMIC DNA]</scope>
</reference>
<evidence type="ECO:0000256" key="4">
    <source>
        <dbReference type="SAM" id="Coils"/>
    </source>
</evidence>
<feature type="coiled-coil region" evidence="4">
    <location>
        <begin position="662"/>
        <end position="696"/>
    </location>
</feature>
<keyword evidence="3" id="KW-0418">Kinase</keyword>
<comment type="caution">
    <text evidence="5">The sequence shown here is derived from an EMBL/GenBank/DDBJ whole genome shotgun (WGS) entry which is preliminary data.</text>
</comment>
<dbReference type="Proteomes" id="UP001497472">
    <property type="component" value="Unassembled WGS sequence"/>
</dbReference>
<dbReference type="InterPro" id="IPR047499">
    <property type="entry name" value="DD_AK7"/>
</dbReference>
<dbReference type="EMBL" id="CAVLEF010000225">
    <property type="protein sequence ID" value="CAK1553643.1"/>
    <property type="molecule type" value="Genomic_DNA"/>
</dbReference>
<proteinExistence type="predicted"/>
<dbReference type="InterPro" id="IPR007858">
    <property type="entry name" value="Dpy-30_motif"/>
</dbReference>
<dbReference type="Gene3D" id="3.40.50.720">
    <property type="entry name" value="NAD(P)-binding Rossmann-like Domain"/>
    <property type="match status" value="1"/>
</dbReference>
<dbReference type="SUPFAM" id="SSF52540">
    <property type="entry name" value="P-loop containing nucleoside triphosphate hydrolases"/>
    <property type="match status" value="1"/>
</dbReference>
<keyword evidence="4" id="KW-0175">Coiled coil</keyword>
<protein>
    <recommendedName>
        <fullName evidence="7">Adenylate kinase 7</fullName>
    </recommendedName>
</protein>
<evidence type="ECO:0000313" key="5">
    <source>
        <dbReference type="EMBL" id="CAK1553643.1"/>
    </source>
</evidence>
<dbReference type="InterPro" id="IPR000850">
    <property type="entry name" value="Adenylat/UMP-CMP_kin"/>
</dbReference>
<dbReference type="CDD" id="cd22967">
    <property type="entry name" value="DD_AK7"/>
    <property type="match status" value="1"/>
</dbReference>
<dbReference type="InterPro" id="IPR027417">
    <property type="entry name" value="P-loop_NTPase"/>
</dbReference>
<accession>A0AAV1JYZ3</accession>
<dbReference type="PANTHER" id="PTHR23359">
    <property type="entry name" value="NUCLEOTIDE KINASE"/>
    <property type="match status" value="1"/>
</dbReference>
<evidence type="ECO:0008006" key="7">
    <source>
        <dbReference type="Google" id="ProtNLM"/>
    </source>
</evidence>
<dbReference type="GO" id="GO:0006139">
    <property type="term" value="P:nucleobase-containing compound metabolic process"/>
    <property type="evidence" value="ECO:0007669"/>
    <property type="project" value="InterPro"/>
</dbReference>
<sequence>MKKSMEKLSSERSCSEAEVLFSYKRYFINNVDSYHGEYILNEVSKVLDKNATESVKQPSQTVLGEDAVDILPPPPPEQPYEIIGTVSDPKIKSVDNVARIVPKTECLPIMLTCGTLILDISYDREELSITMEFLKLLKTLLERQAGQDVPDADDDGGAGESKKRYLILVSTVMTWGVTKPLDPDTPDMPFIETDFRKRKAHPSYKMHYDVENEVVLIARKYRAQIGAIVVAAGVTYGGREDVLFYWFQKAWECEPLLPILGRGGNVIPLINVQDLAQIIYNLITDFPKKLYILAVEQNVTKQREIVKPLGRIVGSGLFKCIPPEDAFLIPEIDQRIYDLLTLNLNMEPTFIVETMGLQWTSELTFAENVPMLMKQFKKERGLKPFKVIVYGPPIVGKTTLSKLICEAYGLIYISPDTVADDIMNDLAWRVHHWEIGETAGLPIRNAEEEDALPDDDEDDPGVEVEVQETARQTLALLQSGRTLTDEETLGYLRQRMLNREALNRGWVLDGFPTNLAQCSIVFDKGDEQDSEAGEEADEEKFDEDLDLYSNVLKKLLPYIVVSLEATDDFICDKAMRQPDGDSRLDEETVLKRLSEFRLNDGRDVTPLNFFDELDIHPLVVPVKEHSDYSMKGAYAAVALRMGRPCRYGKLIALVEAAEKKEKADLETLRSKEAKALKELEKKMQEEREDKMEYWSELYLLMQEEEEAALAAASEPMRNYLINHIFPTLTPALLEVAKLRPDDPIDFLAEHLFKLNPTGKMLEPGYNLQAEKLLGKIKILDDALKDLDIKIDPLLPPECAVDDPSASRKNINSMSAL</sequence>
<name>A0AAV1JYZ3_9NEOP</name>
<dbReference type="InterPro" id="IPR036291">
    <property type="entry name" value="NAD(P)-bd_dom_sf"/>
</dbReference>
<evidence type="ECO:0000313" key="6">
    <source>
        <dbReference type="Proteomes" id="UP001497472"/>
    </source>
</evidence>
<keyword evidence="6" id="KW-1185">Reference proteome</keyword>
<dbReference type="Pfam" id="PF05186">
    <property type="entry name" value="Dpy-30"/>
    <property type="match status" value="1"/>
</dbReference>
<gene>
    <name evidence="5" type="ORF">LNINA_LOCUS12614</name>
</gene>
<dbReference type="Gene3D" id="1.20.890.10">
    <property type="entry name" value="cAMP-dependent protein kinase regulatory subunit, dimerization-anchoring domain"/>
    <property type="match status" value="1"/>
</dbReference>
<dbReference type="Gene3D" id="3.40.50.300">
    <property type="entry name" value="P-loop containing nucleotide triphosphate hydrolases"/>
    <property type="match status" value="1"/>
</dbReference>
<evidence type="ECO:0000256" key="3">
    <source>
        <dbReference type="ARBA" id="ARBA00022777"/>
    </source>
</evidence>
<keyword evidence="2" id="KW-0547">Nucleotide-binding</keyword>
<evidence type="ECO:0000256" key="2">
    <source>
        <dbReference type="ARBA" id="ARBA00022741"/>
    </source>
</evidence>